<name>A0A7U3YMK6_DESPD</name>
<feature type="domain" description="Radical SAM core" evidence="6">
    <location>
        <begin position="13"/>
        <end position="227"/>
    </location>
</feature>
<gene>
    <name evidence="7" type="ordered locus">Despr_1982</name>
</gene>
<keyword evidence="8" id="KW-1185">Reference proteome</keyword>
<evidence type="ECO:0000256" key="2">
    <source>
        <dbReference type="ARBA" id="ARBA00022691"/>
    </source>
</evidence>
<reference evidence="7 8" key="1">
    <citation type="journal article" date="2011" name="Stand. Genomic Sci.">
        <title>Complete genome sequence of Desulfobulbus propionicus type strain (1pr3).</title>
        <authorList>
            <person name="Pagani I."/>
            <person name="Lapidus A."/>
            <person name="Nolan M."/>
            <person name="Lucas S."/>
            <person name="Hammon N."/>
            <person name="Deshpande S."/>
            <person name="Cheng J.F."/>
            <person name="Chertkov O."/>
            <person name="Davenport K."/>
            <person name="Tapia R."/>
            <person name="Han C."/>
            <person name="Goodwin L."/>
            <person name="Pitluck S."/>
            <person name="Liolios K."/>
            <person name="Mavromatis K."/>
            <person name="Ivanova N."/>
            <person name="Mikhailova N."/>
            <person name="Pati A."/>
            <person name="Chen A."/>
            <person name="Palaniappan K."/>
            <person name="Land M."/>
            <person name="Hauser L."/>
            <person name="Chang Y.J."/>
            <person name="Jeffries C.D."/>
            <person name="Detter J.C."/>
            <person name="Brambilla E."/>
            <person name="Kannan K.P."/>
            <person name="Djao O.D."/>
            <person name="Rohde M."/>
            <person name="Pukall R."/>
            <person name="Spring S."/>
            <person name="Goker M."/>
            <person name="Sikorski J."/>
            <person name="Woyke T."/>
            <person name="Bristow J."/>
            <person name="Eisen J.A."/>
            <person name="Markowitz V."/>
            <person name="Hugenholtz P."/>
            <person name="Kyrpides N.C."/>
            <person name="Klenk H.P."/>
        </authorList>
    </citation>
    <scope>NUCLEOTIDE SEQUENCE [LARGE SCALE GENOMIC DNA]</scope>
    <source>
        <strain evidence="8">ATCC 33891 / DSM 2032 / 1pr3</strain>
    </source>
</reference>
<dbReference type="EMBL" id="CP002364">
    <property type="protein sequence ID" value="ADW18130.1"/>
    <property type="molecule type" value="Genomic_DNA"/>
</dbReference>
<keyword evidence="3" id="KW-0479">Metal-binding</keyword>
<organism evidence="7 8">
    <name type="scientific">Desulfobulbus propionicus (strain ATCC 33891 / DSM 2032 / VKM B-1956 / 1pr3)</name>
    <dbReference type="NCBI Taxonomy" id="577650"/>
    <lineage>
        <taxon>Bacteria</taxon>
        <taxon>Pseudomonadati</taxon>
        <taxon>Thermodesulfobacteriota</taxon>
        <taxon>Desulfobulbia</taxon>
        <taxon>Desulfobulbales</taxon>
        <taxon>Desulfobulbaceae</taxon>
        <taxon>Desulfobulbus</taxon>
    </lineage>
</organism>
<keyword evidence="4" id="KW-0408">Iron</keyword>
<dbReference type="SFLD" id="SFLDG01067">
    <property type="entry name" value="SPASM/twitch_domain_containing"/>
    <property type="match status" value="1"/>
</dbReference>
<dbReference type="SUPFAM" id="SSF102114">
    <property type="entry name" value="Radical SAM enzymes"/>
    <property type="match status" value="1"/>
</dbReference>
<dbReference type="InterPro" id="IPR050377">
    <property type="entry name" value="Radical_SAM_PqqE_MftC-like"/>
</dbReference>
<dbReference type="PROSITE" id="PS51918">
    <property type="entry name" value="RADICAL_SAM"/>
    <property type="match status" value="1"/>
</dbReference>
<protein>
    <submittedName>
        <fullName evidence="7">Radical SAM domain protein</fullName>
    </submittedName>
</protein>
<keyword evidence="5" id="KW-0411">Iron-sulfur</keyword>
<dbReference type="AlphaFoldDB" id="A0A7U3YMK6"/>
<evidence type="ECO:0000256" key="5">
    <source>
        <dbReference type="ARBA" id="ARBA00023014"/>
    </source>
</evidence>
<dbReference type="InterPro" id="IPR058240">
    <property type="entry name" value="rSAM_sf"/>
</dbReference>
<dbReference type="GO" id="GO:0003824">
    <property type="term" value="F:catalytic activity"/>
    <property type="evidence" value="ECO:0007669"/>
    <property type="project" value="InterPro"/>
</dbReference>
<accession>A0A7U3YMK6</accession>
<proteinExistence type="predicted"/>
<dbReference type="CDD" id="cd01335">
    <property type="entry name" value="Radical_SAM"/>
    <property type="match status" value="1"/>
</dbReference>
<evidence type="ECO:0000259" key="6">
    <source>
        <dbReference type="PROSITE" id="PS51918"/>
    </source>
</evidence>
<dbReference type="GO" id="GO:0051536">
    <property type="term" value="F:iron-sulfur cluster binding"/>
    <property type="evidence" value="ECO:0007669"/>
    <property type="project" value="UniProtKB-KW"/>
</dbReference>
<dbReference type="InterPro" id="IPR013785">
    <property type="entry name" value="Aldolase_TIM"/>
</dbReference>
<dbReference type="RefSeq" id="WP_015724670.1">
    <property type="nucleotide sequence ID" value="NC_014972.1"/>
</dbReference>
<evidence type="ECO:0000313" key="8">
    <source>
        <dbReference type="Proteomes" id="UP000006365"/>
    </source>
</evidence>
<comment type="cofactor">
    <cofactor evidence="1">
        <name>[4Fe-4S] cluster</name>
        <dbReference type="ChEBI" id="CHEBI:49883"/>
    </cofactor>
</comment>
<dbReference type="KEGG" id="dpr:Despr_1982"/>
<sequence length="340" mass="38066">MSGAPLARTVGFQPGERNVFFHLLTACNLSCRHCYINPTQHGTATLPLATVLQWLKLFARAERQTTLILLGGEPTLHPQLAAIIKAAKSMRYAVTVDSNGYLFHDLLDRVTPKELDYLSFSLDGPEAPVNDPIRGQGVFTVCTENIRRAVALGFNTSLIYTVSALNIDHLHRMPPLLADLGVRRFFIQVIGLRGNPAVQQPDGASNWQVEPQRWLAVVPQVAEAAARLGIHVVYPKVYLDREEPFQCAGMVAENFFIFPNGRVYQCPLCEDHPIHSYQIEDNRLVHRDGLNEDRFFPLTIPEGCVMNRLLQPDNIAYQPDGTPVHRISCCLLKQEVLPLI</sequence>
<dbReference type="PANTHER" id="PTHR11228:SF7">
    <property type="entry name" value="PQQA PEPTIDE CYCLASE"/>
    <property type="match status" value="1"/>
</dbReference>
<dbReference type="Proteomes" id="UP000006365">
    <property type="component" value="Chromosome"/>
</dbReference>
<evidence type="ECO:0000256" key="3">
    <source>
        <dbReference type="ARBA" id="ARBA00022723"/>
    </source>
</evidence>
<dbReference type="PANTHER" id="PTHR11228">
    <property type="entry name" value="RADICAL SAM DOMAIN PROTEIN"/>
    <property type="match status" value="1"/>
</dbReference>
<evidence type="ECO:0000313" key="7">
    <source>
        <dbReference type="EMBL" id="ADW18130.1"/>
    </source>
</evidence>
<dbReference type="SFLD" id="SFLDS00029">
    <property type="entry name" value="Radical_SAM"/>
    <property type="match status" value="1"/>
</dbReference>
<dbReference type="Pfam" id="PF04055">
    <property type="entry name" value="Radical_SAM"/>
    <property type="match status" value="1"/>
</dbReference>
<dbReference type="Gene3D" id="3.20.20.70">
    <property type="entry name" value="Aldolase class I"/>
    <property type="match status" value="1"/>
</dbReference>
<evidence type="ECO:0000256" key="1">
    <source>
        <dbReference type="ARBA" id="ARBA00001966"/>
    </source>
</evidence>
<evidence type="ECO:0000256" key="4">
    <source>
        <dbReference type="ARBA" id="ARBA00023004"/>
    </source>
</evidence>
<dbReference type="GO" id="GO:0046872">
    <property type="term" value="F:metal ion binding"/>
    <property type="evidence" value="ECO:0007669"/>
    <property type="project" value="UniProtKB-KW"/>
</dbReference>
<keyword evidence="2" id="KW-0949">S-adenosyl-L-methionine</keyword>
<dbReference type="InterPro" id="IPR007197">
    <property type="entry name" value="rSAM"/>
</dbReference>